<gene>
    <name evidence="4" type="ORF">A3224_02185</name>
</gene>
<dbReference type="SMART" id="SM00052">
    <property type="entry name" value="EAL"/>
    <property type="match status" value="1"/>
</dbReference>
<evidence type="ECO:0000259" key="1">
    <source>
        <dbReference type="PROSITE" id="PS50112"/>
    </source>
</evidence>
<organism evidence="4 5">
    <name type="scientific">Microbulbifer thermotolerans</name>
    <dbReference type="NCBI Taxonomy" id="252514"/>
    <lineage>
        <taxon>Bacteria</taxon>
        <taxon>Pseudomonadati</taxon>
        <taxon>Pseudomonadota</taxon>
        <taxon>Gammaproteobacteria</taxon>
        <taxon>Cellvibrionales</taxon>
        <taxon>Microbulbiferaceae</taxon>
        <taxon>Microbulbifer</taxon>
    </lineage>
</organism>
<dbReference type="RefSeq" id="WP_067150899.1">
    <property type="nucleotide sequence ID" value="NZ_CP014864.1"/>
</dbReference>
<feature type="domain" description="EAL" evidence="2">
    <location>
        <begin position="335"/>
        <end position="590"/>
    </location>
</feature>
<dbReference type="PANTHER" id="PTHR33121">
    <property type="entry name" value="CYCLIC DI-GMP PHOSPHODIESTERASE PDEF"/>
    <property type="match status" value="1"/>
</dbReference>
<dbReference type="InterPro" id="IPR013767">
    <property type="entry name" value="PAS_fold"/>
</dbReference>
<dbReference type="AlphaFoldDB" id="A0A143HIJ9"/>
<evidence type="ECO:0000259" key="2">
    <source>
        <dbReference type="PROSITE" id="PS50883"/>
    </source>
</evidence>
<dbReference type="CDD" id="cd00130">
    <property type="entry name" value="PAS"/>
    <property type="match status" value="1"/>
</dbReference>
<feature type="domain" description="GGDEF" evidence="3">
    <location>
        <begin position="192"/>
        <end position="325"/>
    </location>
</feature>
<dbReference type="KEGG" id="mthd:A3224_02185"/>
<dbReference type="InterPro" id="IPR029787">
    <property type="entry name" value="Nucleotide_cyclase"/>
</dbReference>
<dbReference type="EMBL" id="CP014864">
    <property type="protein sequence ID" value="AMX01548.1"/>
    <property type="molecule type" value="Genomic_DNA"/>
</dbReference>
<dbReference type="Gene3D" id="3.30.450.20">
    <property type="entry name" value="PAS domain"/>
    <property type="match status" value="1"/>
</dbReference>
<dbReference type="Pfam" id="PF00990">
    <property type="entry name" value="GGDEF"/>
    <property type="match status" value="1"/>
</dbReference>
<dbReference type="NCBIfam" id="TIGR00254">
    <property type="entry name" value="GGDEF"/>
    <property type="match status" value="1"/>
</dbReference>
<dbReference type="GO" id="GO:0071111">
    <property type="term" value="F:cyclic-guanylate-specific phosphodiesterase activity"/>
    <property type="evidence" value="ECO:0007669"/>
    <property type="project" value="InterPro"/>
</dbReference>
<dbReference type="InterPro" id="IPR043128">
    <property type="entry name" value="Rev_trsase/Diguanyl_cyclase"/>
</dbReference>
<dbReference type="SUPFAM" id="SSF141868">
    <property type="entry name" value="EAL domain-like"/>
    <property type="match status" value="1"/>
</dbReference>
<dbReference type="PANTHER" id="PTHR33121:SF23">
    <property type="entry name" value="CYCLIC DI-GMP PHOSPHODIESTERASE PDEB"/>
    <property type="match status" value="1"/>
</dbReference>
<proteinExistence type="predicted"/>
<dbReference type="InterPro" id="IPR000014">
    <property type="entry name" value="PAS"/>
</dbReference>
<dbReference type="OrthoDB" id="9787514at2"/>
<dbReference type="InterPro" id="IPR035919">
    <property type="entry name" value="EAL_sf"/>
</dbReference>
<dbReference type="PROSITE" id="PS50112">
    <property type="entry name" value="PAS"/>
    <property type="match status" value="1"/>
</dbReference>
<sequence length="597" mass="66101">MTEFDPKSVEYLGLLTQVDGDLMPGAQISLQAAEVALGEIADGVIVTDARGRITYSNPLVSEMTGDLVGLLPGQMLNDSLQLYDAQGVPLPPILPPSGGDEDAPSVREFSACIRHSGESHSPLEVNVQVLAVRDGAALSNFVLVLRDTSAARRISSRLSWQNSHDALTRLPNRQFFEIELQQTLSLCVDRRQHHVLLYLDVYQFKVINDTLGYSAGDQLLTQLAQLLRRCLSSADLLARVGSDEFAVLLRDCTLEEARRVVARLLEAVKGFAFRWEGSDSRVALSVGAVTVDRHAPSATQLLASVNDACRVARDQGRNRVKFFGDPRKVLEKRRETTWVAEIHAALREERFLLYRQPVVSLQGEPRVHHYEILVRMRGRDGGLISPGLFLPAAERYGLIEDVDRWVIREIFSYMALEQRMGMSGFNYAINISGISLGDETFADYVLREMTEKGVAPSRVQFEITETSAINNLERALIFIHKLRAAGCSFALDDFGRGVSSLAYLRQLPVDYLKIDGSFVRNMIEDEIDSAMVSTIDHLAKRMGIKTIAEYVETPELMERLRLMGVDYAQGFGIAAAACLPEICEAARNPGVEAQGGS</sequence>
<dbReference type="InterPro" id="IPR035965">
    <property type="entry name" value="PAS-like_dom_sf"/>
</dbReference>
<evidence type="ECO:0000259" key="3">
    <source>
        <dbReference type="PROSITE" id="PS50887"/>
    </source>
</evidence>
<dbReference type="Gene3D" id="3.30.70.270">
    <property type="match status" value="1"/>
</dbReference>
<keyword evidence="5" id="KW-1185">Reference proteome</keyword>
<name>A0A143HIJ9_MICTH</name>
<dbReference type="GO" id="GO:0006355">
    <property type="term" value="P:regulation of DNA-templated transcription"/>
    <property type="evidence" value="ECO:0007669"/>
    <property type="project" value="InterPro"/>
</dbReference>
<dbReference type="Gene3D" id="3.20.20.450">
    <property type="entry name" value="EAL domain"/>
    <property type="match status" value="1"/>
</dbReference>
<reference evidence="5" key="1">
    <citation type="submission" date="2016-03" db="EMBL/GenBank/DDBJ databases">
        <authorList>
            <person name="Lee Y.-S."/>
            <person name="Choi Y.-L."/>
        </authorList>
    </citation>
    <scope>NUCLEOTIDE SEQUENCE [LARGE SCALE GENOMIC DNA]</scope>
    <source>
        <strain evidence="5">DAU221</strain>
    </source>
</reference>
<dbReference type="STRING" id="252514.A3224_02185"/>
<dbReference type="CDD" id="cd01949">
    <property type="entry name" value="GGDEF"/>
    <property type="match status" value="1"/>
</dbReference>
<dbReference type="Pfam" id="PF00989">
    <property type="entry name" value="PAS"/>
    <property type="match status" value="1"/>
</dbReference>
<dbReference type="SUPFAM" id="SSF55073">
    <property type="entry name" value="Nucleotide cyclase"/>
    <property type="match status" value="1"/>
</dbReference>
<dbReference type="PROSITE" id="PS50883">
    <property type="entry name" value="EAL"/>
    <property type="match status" value="1"/>
</dbReference>
<dbReference type="InterPro" id="IPR000160">
    <property type="entry name" value="GGDEF_dom"/>
</dbReference>
<accession>A0A143HIJ9</accession>
<protein>
    <submittedName>
        <fullName evidence="4">Response regulator receiver protein</fullName>
    </submittedName>
</protein>
<dbReference type="GeneID" id="76606855"/>
<dbReference type="InterPro" id="IPR001633">
    <property type="entry name" value="EAL_dom"/>
</dbReference>
<dbReference type="InterPro" id="IPR050706">
    <property type="entry name" value="Cyclic-di-GMP_PDE-like"/>
</dbReference>
<evidence type="ECO:0000313" key="4">
    <source>
        <dbReference type="EMBL" id="AMX01548.1"/>
    </source>
</evidence>
<dbReference type="SMART" id="SM00267">
    <property type="entry name" value="GGDEF"/>
    <property type="match status" value="1"/>
</dbReference>
<feature type="domain" description="PAS" evidence="1">
    <location>
        <begin position="29"/>
        <end position="65"/>
    </location>
</feature>
<dbReference type="CDD" id="cd01948">
    <property type="entry name" value="EAL"/>
    <property type="match status" value="1"/>
</dbReference>
<evidence type="ECO:0000313" key="5">
    <source>
        <dbReference type="Proteomes" id="UP000076077"/>
    </source>
</evidence>
<dbReference type="PROSITE" id="PS50887">
    <property type="entry name" value="GGDEF"/>
    <property type="match status" value="1"/>
</dbReference>
<dbReference type="Proteomes" id="UP000076077">
    <property type="component" value="Chromosome"/>
</dbReference>
<dbReference type="SUPFAM" id="SSF55785">
    <property type="entry name" value="PYP-like sensor domain (PAS domain)"/>
    <property type="match status" value="1"/>
</dbReference>
<dbReference type="Pfam" id="PF00563">
    <property type="entry name" value="EAL"/>
    <property type="match status" value="1"/>
</dbReference>